<protein>
    <submittedName>
        <fullName evidence="7">O-methyltransferase</fullName>
    </submittedName>
</protein>
<evidence type="ECO:0000256" key="4">
    <source>
        <dbReference type="PIRSR" id="PIRSR005739-1"/>
    </source>
</evidence>
<dbReference type="Proteomes" id="UP000777438">
    <property type="component" value="Unassembled WGS sequence"/>
</dbReference>
<accession>A0A9P9ASG0</accession>
<dbReference type="InterPro" id="IPR029063">
    <property type="entry name" value="SAM-dependent_MTases_sf"/>
</dbReference>
<keyword evidence="2" id="KW-0808">Transferase</keyword>
<dbReference type="Pfam" id="PF00891">
    <property type="entry name" value="Methyltransf_2"/>
    <property type="match status" value="1"/>
</dbReference>
<proteinExistence type="predicted"/>
<organism evidence="7 8">
    <name type="scientific">Thelonectria olida</name>
    <dbReference type="NCBI Taxonomy" id="1576542"/>
    <lineage>
        <taxon>Eukaryota</taxon>
        <taxon>Fungi</taxon>
        <taxon>Dikarya</taxon>
        <taxon>Ascomycota</taxon>
        <taxon>Pezizomycotina</taxon>
        <taxon>Sordariomycetes</taxon>
        <taxon>Hypocreomycetidae</taxon>
        <taxon>Hypocreales</taxon>
        <taxon>Nectriaceae</taxon>
        <taxon>Thelonectria</taxon>
    </lineage>
</organism>
<dbReference type="AlphaFoldDB" id="A0A9P9ASG0"/>
<sequence>MAQVALADDSKSLAGSLDSLAQHLTTMAETIRNSPAPPEDLKDERNRVANAAEALLKEIKPADPIMSAMVSIVQFTAIRLFVEWKAFDIISSAGTIAYTDLAEKIDADVSLVVRMASMLVSTGVLKQVGDDRVASTPVSSNFVSSSPSTAIIKMGFDGHLKTLISMPAYFDHYGRKEPTGRYDTIHAFAEGDPKLTVWEHTNKNPEQKAIFMTAMLAMASRMPMTGSYDYGWVLEKIEESPSRVLLVDVGGGKGHALEAIHKVTPGLPMKRCVVEDLQEVVDEAKATAKGELVDAQYIGMDFHSEQPVKGACIYYIRRCLHDYGDDVCVEILQQLRNAMAVDSRVLIVEQVLGNPPLPFAAANDIYMVTLGGKERSLKTFTDITSRAGLKIAKVHPTPGSDVAVIECQKA</sequence>
<dbReference type="InterPro" id="IPR016461">
    <property type="entry name" value="COMT-like"/>
</dbReference>
<keyword evidence="1" id="KW-0489">Methyltransferase</keyword>
<dbReference type="OrthoDB" id="1535081at2759"/>
<dbReference type="SUPFAM" id="SSF53335">
    <property type="entry name" value="S-adenosyl-L-methionine-dependent methyltransferases"/>
    <property type="match status" value="1"/>
</dbReference>
<dbReference type="InterPro" id="IPR036388">
    <property type="entry name" value="WH-like_DNA-bd_sf"/>
</dbReference>
<evidence type="ECO:0000256" key="2">
    <source>
        <dbReference type="ARBA" id="ARBA00022679"/>
    </source>
</evidence>
<comment type="caution">
    <text evidence="7">The sequence shown here is derived from an EMBL/GenBank/DDBJ whole genome shotgun (WGS) entry which is preliminary data.</text>
</comment>
<dbReference type="Pfam" id="PF08100">
    <property type="entry name" value="Dimerisation"/>
    <property type="match status" value="1"/>
</dbReference>
<dbReference type="GO" id="GO:0046983">
    <property type="term" value="F:protein dimerization activity"/>
    <property type="evidence" value="ECO:0007669"/>
    <property type="project" value="InterPro"/>
</dbReference>
<dbReference type="PROSITE" id="PS51683">
    <property type="entry name" value="SAM_OMT_II"/>
    <property type="match status" value="1"/>
</dbReference>
<dbReference type="Gene3D" id="1.10.10.10">
    <property type="entry name" value="Winged helix-like DNA-binding domain superfamily/Winged helix DNA-binding domain"/>
    <property type="match status" value="1"/>
</dbReference>
<feature type="domain" description="O-methyltransferase dimerisation" evidence="6">
    <location>
        <begin position="75"/>
        <end position="145"/>
    </location>
</feature>
<keyword evidence="3" id="KW-0949">S-adenosyl-L-methionine</keyword>
<evidence type="ECO:0000259" key="6">
    <source>
        <dbReference type="Pfam" id="PF08100"/>
    </source>
</evidence>
<feature type="active site" description="Proton acceptor" evidence="4">
    <location>
        <position position="321"/>
    </location>
</feature>
<dbReference type="EMBL" id="JAGPYM010000011">
    <property type="protein sequence ID" value="KAH6889375.1"/>
    <property type="molecule type" value="Genomic_DNA"/>
</dbReference>
<feature type="domain" description="O-methyltransferase C-terminal" evidence="5">
    <location>
        <begin position="193"/>
        <end position="389"/>
    </location>
</feature>
<dbReference type="PANTHER" id="PTHR43712">
    <property type="entry name" value="PUTATIVE (AFU_ORTHOLOGUE AFUA_4G14580)-RELATED"/>
    <property type="match status" value="1"/>
</dbReference>
<keyword evidence="8" id="KW-1185">Reference proteome</keyword>
<dbReference type="PANTHER" id="PTHR43712:SF16">
    <property type="entry name" value="O-METHYLTRANSFERASE ELCB"/>
    <property type="match status" value="1"/>
</dbReference>
<dbReference type="InterPro" id="IPR036390">
    <property type="entry name" value="WH_DNA-bd_sf"/>
</dbReference>
<dbReference type="GO" id="GO:0032259">
    <property type="term" value="P:methylation"/>
    <property type="evidence" value="ECO:0007669"/>
    <property type="project" value="UniProtKB-KW"/>
</dbReference>
<dbReference type="Gene3D" id="3.40.50.150">
    <property type="entry name" value="Vaccinia Virus protein VP39"/>
    <property type="match status" value="1"/>
</dbReference>
<reference evidence="7 8" key="1">
    <citation type="journal article" date="2021" name="Nat. Commun.">
        <title>Genetic determinants of endophytism in the Arabidopsis root mycobiome.</title>
        <authorList>
            <person name="Mesny F."/>
            <person name="Miyauchi S."/>
            <person name="Thiergart T."/>
            <person name="Pickel B."/>
            <person name="Atanasova L."/>
            <person name="Karlsson M."/>
            <person name="Huettel B."/>
            <person name="Barry K.W."/>
            <person name="Haridas S."/>
            <person name="Chen C."/>
            <person name="Bauer D."/>
            <person name="Andreopoulos W."/>
            <person name="Pangilinan J."/>
            <person name="LaButti K."/>
            <person name="Riley R."/>
            <person name="Lipzen A."/>
            <person name="Clum A."/>
            <person name="Drula E."/>
            <person name="Henrissat B."/>
            <person name="Kohler A."/>
            <person name="Grigoriev I.V."/>
            <person name="Martin F.M."/>
            <person name="Hacquard S."/>
        </authorList>
    </citation>
    <scope>NUCLEOTIDE SEQUENCE [LARGE SCALE GENOMIC DNA]</scope>
    <source>
        <strain evidence="7 8">MPI-CAGE-CH-0241</strain>
    </source>
</reference>
<dbReference type="InterPro" id="IPR001077">
    <property type="entry name" value="COMT_C"/>
</dbReference>
<dbReference type="PIRSF" id="PIRSF005739">
    <property type="entry name" value="O-mtase"/>
    <property type="match status" value="1"/>
</dbReference>
<evidence type="ECO:0000313" key="8">
    <source>
        <dbReference type="Proteomes" id="UP000777438"/>
    </source>
</evidence>
<evidence type="ECO:0000313" key="7">
    <source>
        <dbReference type="EMBL" id="KAH6889375.1"/>
    </source>
</evidence>
<evidence type="ECO:0000256" key="1">
    <source>
        <dbReference type="ARBA" id="ARBA00022603"/>
    </source>
</evidence>
<evidence type="ECO:0000256" key="3">
    <source>
        <dbReference type="ARBA" id="ARBA00022691"/>
    </source>
</evidence>
<name>A0A9P9ASG0_9HYPO</name>
<gene>
    <name evidence="7" type="ORF">B0T10DRAFT_548766</name>
</gene>
<evidence type="ECO:0000259" key="5">
    <source>
        <dbReference type="Pfam" id="PF00891"/>
    </source>
</evidence>
<dbReference type="SUPFAM" id="SSF46785">
    <property type="entry name" value="Winged helix' DNA-binding domain"/>
    <property type="match status" value="1"/>
</dbReference>
<dbReference type="GO" id="GO:0008171">
    <property type="term" value="F:O-methyltransferase activity"/>
    <property type="evidence" value="ECO:0007669"/>
    <property type="project" value="InterPro"/>
</dbReference>
<dbReference type="InterPro" id="IPR012967">
    <property type="entry name" value="COMT_dimerisation"/>
</dbReference>